<protein>
    <submittedName>
        <fullName evidence="2">CPBP family intramembrane metalloprotease</fullName>
    </submittedName>
</protein>
<keyword evidence="2" id="KW-0378">Hydrolase</keyword>
<dbReference type="GO" id="GO:0080120">
    <property type="term" value="P:CAAX-box protein maturation"/>
    <property type="evidence" value="ECO:0007669"/>
    <property type="project" value="UniProtKB-ARBA"/>
</dbReference>
<organism evidence="2 3">
    <name type="scientific">Eiseniibacteriota bacterium</name>
    <dbReference type="NCBI Taxonomy" id="2212470"/>
    <lineage>
        <taxon>Bacteria</taxon>
        <taxon>Candidatus Eiseniibacteriota</taxon>
    </lineage>
</organism>
<evidence type="ECO:0000313" key="3">
    <source>
        <dbReference type="Proteomes" id="UP000319836"/>
    </source>
</evidence>
<comment type="caution">
    <text evidence="2">The sequence shown here is derived from an EMBL/GenBank/DDBJ whole genome shotgun (WGS) entry which is preliminary data.</text>
</comment>
<dbReference type="InterPro" id="IPR003675">
    <property type="entry name" value="Rce1/LyrA-like_dom"/>
</dbReference>
<evidence type="ECO:0000259" key="1">
    <source>
        <dbReference type="Pfam" id="PF02517"/>
    </source>
</evidence>
<dbReference type="GO" id="GO:0006508">
    <property type="term" value="P:proteolysis"/>
    <property type="evidence" value="ECO:0007669"/>
    <property type="project" value="UniProtKB-KW"/>
</dbReference>
<dbReference type="EMBL" id="VBPA01000088">
    <property type="protein sequence ID" value="TMQ71934.1"/>
    <property type="molecule type" value="Genomic_DNA"/>
</dbReference>
<dbReference type="Proteomes" id="UP000319836">
    <property type="component" value="Unassembled WGS sequence"/>
</dbReference>
<sequence>MIVTALLFGAAHYPGQGLTGAEQAMFTGLVFGAIFAATGELAFLMVAHAAFDLTAVAIIYWNLEAQVAHWVFK</sequence>
<dbReference type="GO" id="GO:0008237">
    <property type="term" value="F:metallopeptidase activity"/>
    <property type="evidence" value="ECO:0007669"/>
    <property type="project" value="UniProtKB-KW"/>
</dbReference>
<proteinExistence type="predicted"/>
<feature type="domain" description="CAAX prenyl protease 2/Lysostaphin resistance protein A-like" evidence="1">
    <location>
        <begin position="1"/>
        <end position="53"/>
    </location>
</feature>
<keyword evidence="2" id="KW-0482">Metalloprotease</keyword>
<dbReference type="GO" id="GO:0004175">
    <property type="term" value="F:endopeptidase activity"/>
    <property type="evidence" value="ECO:0007669"/>
    <property type="project" value="UniProtKB-ARBA"/>
</dbReference>
<accession>A0A538U7Q6</accession>
<dbReference type="Pfam" id="PF02517">
    <property type="entry name" value="Rce1-like"/>
    <property type="match status" value="1"/>
</dbReference>
<dbReference type="AlphaFoldDB" id="A0A538U7Q6"/>
<reference evidence="2 3" key="1">
    <citation type="journal article" date="2019" name="Nat. Microbiol.">
        <title>Mediterranean grassland soil C-N compound turnover is dependent on rainfall and depth, and is mediated by genomically divergent microorganisms.</title>
        <authorList>
            <person name="Diamond S."/>
            <person name="Andeer P.F."/>
            <person name="Li Z."/>
            <person name="Crits-Christoph A."/>
            <person name="Burstein D."/>
            <person name="Anantharaman K."/>
            <person name="Lane K.R."/>
            <person name="Thomas B.C."/>
            <person name="Pan C."/>
            <person name="Northen T.R."/>
            <person name="Banfield J.F."/>
        </authorList>
    </citation>
    <scope>NUCLEOTIDE SEQUENCE [LARGE SCALE GENOMIC DNA]</scope>
    <source>
        <strain evidence="2">WS_10</strain>
    </source>
</reference>
<keyword evidence="2" id="KW-0645">Protease</keyword>
<gene>
    <name evidence="2" type="ORF">E6K80_04125</name>
</gene>
<evidence type="ECO:0000313" key="2">
    <source>
        <dbReference type="EMBL" id="TMQ71934.1"/>
    </source>
</evidence>
<name>A0A538U7Q6_UNCEI</name>